<dbReference type="OrthoDB" id="271303at2759"/>
<evidence type="ECO:0000256" key="1">
    <source>
        <dbReference type="ARBA" id="ARBA00022679"/>
    </source>
</evidence>
<keyword evidence="4" id="KW-1185">Reference proteome</keyword>
<proteinExistence type="predicted"/>
<dbReference type="PANTHER" id="PTHR32463:SF0">
    <property type="entry name" value="L-FUCOSE KINASE"/>
    <property type="match status" value="1"/>
</dbReference>
<gene>
    <name evidence="3" type="primary">Fuk</name>
    <name evidence="3" type="ORF">E2C01_025188</name>
</gene>
<organism evidence="3 4">
    <name type="scientific">Portunus trituberculatus</name>
    <name type="common">Swimming crab</name>
    <name type="synonym">Neptunus trituberculatus</name>
    <dbReference type="NCBI Taxonomy" id="210409"/>
    <lineage>
        <taxon>Eukaryota</taxon>
        <taxon>Metazoa</taxon>
        <taxon>Ecdysozoa</taxon>
        <taxon>Arthropoda</taxon>
        <taxon>Crustacea</taxon>
        <taxon>Multicrustacea</taxon>
        <taxon>Malacostraca</taxon>
        <taxon>Eumalacostraca</taxon>
        <taxon>Eucarida</taxon>
        <taxon>Decapoda</taxon>
        <taxon>Pleocyemata</taxon>
        <taxon>Brachyura</taxon>
        <taxon>Eubrachyura</taxon>
        <taxon>Portunoidea</taxon>
        <taxon>Portunidae</taxon>
        <taxon>Portuninae</taxon>
        <taxon>Portunus</taxon>
    </lineage>
</organism>
<evidence type="ECO:0000256" key="2">
    <source>
        <dbReference type="ARBA" id="ARBA00022777"/>
    </source>
</evidence>
<dbReference type="GO" id="GO:0042352">
    <property type="term" value="P:GDP-L-fucose salvage"/>
    <property type="evidence" value="ECO:0007669"/>
    <property type="project" value="TreeGrafter"/>
</dbReference>
<dbReference type="Proteomes" id="UP000324222">
    <property type="component" value="Unassembled WGS sequence"/>
</dbReference>
<name>A0A5B7EF24_PORTR</name>
<protein>
    <submittedName>
        <fullName evidence="3">L-fucose kinase</fullName>
    </submittedName>
</protein>
<accession>A0A5B7EF24</accession>
<dbReference type="AlphaFoldDB" id="A0A5B7EF24"/>
<dbReference type="GO" id="GO:0050201">
    <property type="term" value="F:fucokinase activity"/>
    <property type="evidence" value="ECO:0007669"/>
    <property type="project" value="TreeGrafter"/>
</dbReference>
<comment type="caution">
    <text evidence="3">The sequence shown here is derived from an EMBL/GenBank/DDBJ whole genome shotgun (WGS) entry which is preliminary data.</text>
</comment>
<dbReference type="InterPro" id="IPR052203">
    <property type="entry name" value="GHMP_Kinase-Related"/>
</dbReference>
<reference evidence="3 4" key="1">
    <citation type="submission" date="2019-05" db="EMBL/GenBank/DDBJ databases">
        <title>Another draft genome of Portunus trituberculatus and its Hox gene families provides insights of decapod evolution.</title>
        <authorList>
            <person name="Jeong J.-H."/>
            <person name="Song I."/>
            <person name="Kim S."/>
            <person name="Choi T."/>
            <person name="Kim D."/>
            <person name="Ryu S."/>
            <person name="Kim W."/>
        </authorList>
    </citation>
    <scope>NUCLEOTIDE SEQUENCE [LARGE SCALE GENOMIC DNA]</scope>
    <source>
        <tissue evidence="3">Muscle</tissue>
    </source>
</reference>
<evidence type="ECO:0000313" key="4">
    <source>
        <dbReference type="Proteomes" id="UP000324222"/>
    </source>
</evidence>
<dbReference type="EMBL" id="VSRR010002524">
    <property type="protein sequence ID" value="MPC31889.1"/>
    <property type="molecule type" value="Genomic_DNA"/>
</dbReference>
<dbReference type="PANTHER" id="PTHR32463">
    <property type="entry name" value="L-FUCOSE KINASE"/>
    <property type="match status" value="1"/>
</dbReference>
<keyword evidence="2 3" id="KW-0418">Kinase</keyword>
<keyword evidence="1" id="KW-0808">Transferase</keyword>
<sequence length="272" mass="29387">MQRTKLLTLLRNNCPAPARLTPHTDPYNNTKLLSSSISNRYIPTECHRLSTGGLLPDHDLLVVVADPSQPSSPQEGRPGLGVGSGGATINAVLVAIERLSAQHQHTTINSELVHHSRILVVHLGRMLAHCPGGAALLRLDPQLTCVPPHLQITPPTLLQHTLWAATKLVISVIPEKTFREGSASVISGAVYLSPPLTETLLGLHTMPPLDRCTYYGMDSGIPSLQVSLYFDLLLPLCSDVSHEEYVSGQCGATYAQAASYSPLFQQESRSAR</sequence>
<evidence type="ECO:0000313" key="3">
    <source>
        <dbReference type="EMBL" id="MPC31889.1"/>
    </source>
</evidence>